<dbReference type="AlphaFoldDB" id="A0A813DVI5"/>
<feature type="non-terminal residue" evidence="2">
    <location>
        <position position="1"/>
    </location>
</feature>
<gene>
    <name evidence="2" type="ORF">PGLA1383_LOCUS8459</name>
</gene>
<accession>A0A813DVI5</accession>
<feature type="compositionally biased region" description="Gly residues" evidence="1">
    <location>
        <begin position="94"/>
        <end position="104"/>
    </location>
</feature>
<evidence type="ECO:0000256" key="1">
    <source>
        <dbReference type="SAM" id="MobiDB-lite"/>
    </source>
</evidence>
<name>A0A813DVI5_POLGL</name>
<reference evidence="2" key="1">
    <citation type="submission" date="2021-02" db="EMBL/GenBank/DDBJ databases">
        <authorList>
            <person name="Dougan E. K."/>
            <person name="Rhodes N."/>
            <person name="Thang M."/>
            <person name="Chan C."/>
        </authorList>
    </citation>
    <scope>NUCLEOTIDE SEQUENCE</scope>
</reference>
<dbReference type="EMBL" id="CAJNNV010003847">
    <property type="protein sequence ID" value="CAE8589715.1"/>
    <property type="molecule type" value="Genomic_DNA"/>
</dbReference>
<protein>
    <submittedName>
        <fullName evidence="2">Uncharacterized protein</fullName>
    </submittedName>
</protein>
<evidence type="ECO:0000313" key="2">
    <source>
        <dbReference type="EMBL" id="CAE8589715.1"/>
    </source>
</evidence>
<evidence type="ECO:0000313" key="3">
    <source>
        <dbReference type="Proteomes" id="UP000654075"/>
    </source>
</evidence>
<feature type="region of interest" description="Disordered" evidence="1">
    <location>
        <begin position="74"/>
        <end position="104"/>
    </location>
</feature>
<comment type="caution">
    <text evidence="2">The sequence shown here is derived from an EMBL/GenBank/DDBJ whole genome shotgun (WGS) entry which is preliminary data.</text>
</comment>
<sequence length="104" mass="10802">APNRQTSEDAAYFNPSAHEFVPGSQWGWTPQQSHVGNETLHLVQGTSPEAACFAVQAQPGMSLLATAGTAMHRGLGNVPPPPPSMPLDPRIGGYPMGPGGGFIP</sequence>
<keyword evidence="3" id="KW-1185">Reference proteome</keyword>
<proteinExistence type="predicted"/>
<dbReference type="Proteomes" id="UP000654075">
    <property type="component" value="Unassembled WGS sequence"/>
</dbReference>
<feature type="non-terminal residue" evidence="2">
    <location>
        <position position="104"/>
    </location>
</feature>
<organism evidence="2 3">
    <name type="scientific">Polarella glacialis</name>
    <name type="common">Dinoflagellate</name>
    <dbReference type="NCBI Taxonomy" id="89957"/>
    <lineage>
        <taxon>Eukaryota</taxon>
        <taxon>Sar</taxon>
        <taxon>Alveolata</taxon>
        <taxon>Dinophyceae</taxon>
        <taxon>Suessiales</taxon>
        <taxon>Suessiaceae</taxon>
        <taxon>Polarella</taxon>
    </lineage>
</organism>